<dbReference type="SUPFAM" id="SSF46785">
    <property type="entry name" value="Winged helix' DNA-binding domain"/>
    <property type="match status" value="1"/>
</dbReference>
<accession>A0AAQ2Y5G3</accession>
<dbReference type="Pfam" id="PF00126">
    <property type="entry name" value="HTH_1"/>
    <property type="match status" value="1"/>
</dbReference>
<dbReference type="PROSITE" id="PS50931">
    <property type="entry name" value="HTH_LYSR"/>
    <property type="match status" value="1"/>
</dbReference>
<evidence type="ECO:0000256" key="3">
    <source>
        <dbReference type="ARBA" id="ARBA00023125"/>
    </source>
</evidence>
<dbReference type="InterPro" id="IPR000847">
    <property type="entry name" value="LysR_HTH_N"/>
</dbReference>
<evidence type="ECO:0000256" key="4">
    <source>
        <dbReference type="ARBA" id="ARBA00023163"/>
    </source>
</evidence>
<dbReference type="GO" id="GO:0003700">
    <property type="term" value="F:DNA-binding transcription factor activity"/>
    <property type="evidence" value="ECO:0007669"/>
    <property type="project" value="InterPro"/>
</dbReference>
<dbReference type="Pfam" id="PF03466">
    <property type="entry name" value="LysR_substrate"/>
    <property type="match status" value="1"/>
</dbReference>
<dbReference type="SUPFAM" id="SSF53850">
    <property type="entry name" value="Periplasmic binding protein-like II"/>
    <property type="match status" value="1"/>
</dbReference>
<organism evidence="6 7">
    <name type="scientific">Vibrio campbellii</name>
    <dbReference type="NCBI Taxonomy" id="680"/>
    <lineage>
        <taxon>Bacteria</taxon>
        <taxon>Pseudomonadati</taxon>
        <taxon>Pseudomonadota</taxon>
        <taxon>Gammaproteobacteria</taxon>
        <taxon>Vibrionales</taxon>
        <taxon>Vibrionaceae</taxon>
        <taxon>Vibrio</taxon>
    </lineage>
</organism>
<dbReference type="PRINTS" id="PR00039">
    <property type="entry name" value="HTHLYSR"/>
</dbReference>
<keyword evidence="4" id="KW-0804">Transcription</keyword>
<dbReference type="PANTHER" id="PTHR30118:SF15">
    <property type="entry name" value="TRANSCRIPTIONAL REGULATORY PROTEIN"/>
    <property type="match status" value="1"/>
</dbReference>
<dbReference type="InterPro" id="IPR005119">
    <property type="entry name" value="LysR_subst-bd"/>
</dbReference>
<evidence type="ECO:0000313" key="6">
    <source>
        <dbReference type="EMBL" id="WDG11539.1"/>
    </source>
</evidence>
<dbReference type="RefSeq" id="WP_122020363.1">
    <property type="nucleotide sequence ID" value="NZ_CP033135.1"/>
</dbReference>
<sequence length="308" mass="34568">MKQLDLNLLRIFLVLLETKNTRIAGDRLALSQPAVSKALGRLRDYFGDELFTRVHSGLKPTPRALELGEKLPMIMESLDEVILDSPSFNPSDYQGNITIAINGFISNWLGARLCLAVIEEAPSAQVNIVNWDSQTLKKLLDGEIQAAINYSPIETNKQFTHQVIGEDDFVGLVKTNHSLAGKTLSQSEINQAEYASLVVPGWNDTQPFIAKHLSSEVLKVKARSSYLHTLLDVVKQSDIILPCSKQLARYLSGEFDYVTFPNRAPDELKNIVLVESHNKRMHPMHQWLKRKIITTSQAIIEEKNKPLG</sequence>
<comment type="similarity">
    <text evidence="1">Belongs to the LysR transcriptional regulatory family.</text>
</comment>
<keyword evidence="2" id="KW-0805">Transcription regulation</keyword>
<dbReference type="Gene3D" id="1.10.10.10">
    <property type="entry name" value="Winged helix-like DNA-binding domain superfamily/Winged helix DNA-binding domain"/>
    <property type="match status" value="1"/>
</dbReference>
<dbReference type="Proteomes" id="UP001219537">
    <property type="component" value="Chromosome 2"/>
</dbReference>
<dbReference type="EMBL" id="CP117989">
    <property type="protein sequence ID" value="WDG11539.1"/>
    <property type="molecule type" value="Genomic_DNA"/>
</dbReference>
<evidence type="ECO:0000256" key="2">
    <source>
        <dbReference type="ARBA" id="ARBA00023015"/>
    </source>
</evidence>
<proteinExistence type="inferred from homology"/>
<dbReference type="PANTHER" id="PTHR30118">
    <property type="entry name" value="HTH-TYPE TRANSCRIPTIONAL REGULATOR LEUO-RELATED"/>
    <property type="match status" value="1"/>
</dbReference>
<dbReference type="InterPro" id="IPR050389">
    <property type="entry name" value="LysR-type_TF"/>
</dbReference>
<keyword evidence="3" id="KW-0238">DNA-binding</keyword>
<reference evidence="6" key="1">
    <citation type="submission" date="2023-02" db="EMBL/GenBank/DDBJ databases">
        <title>Isolation, identification, and genome analysis of Vibrio campbellii in the Penaeus vannamei larvae stage.</title>
        <authorList>
            <person name="Huang T."/>
            <person name="Zhang B."/>
        </authorList>
    </citation>
    <scope>NUCLEOTIDE SEQUENCE</scope>
    <source>
        <strain evidence="6">20220413_1</strain>
    </source>
</reference>
<feature type="domain" description="HTH lysR-type" evidence="5">
    <location>
        <begin position="4"/>
        <end position="61"/>
    </location>
</feature>
<evidence type="ECO:0000313" key="7">
    <source>
        <dbReference type="Proteomes" id="UP001219537"/>
    </source>
</evidence>
<evidence type="ECO:0000256" key="1">
    <source>
        <dbReference type="ARBA" id="ARBA00009437"/>
    </source>
</evidence>
<dbReference type="InterPro" id="IPR036390">
    <property type="entry name" value="WH_DNA-bd_sf"/>
</dbReference>
<dbReference type="AlphaFoldDB" id="A0AAQ2Y5G3"/>
<dbReference type="GO" id="GO:0003677">
    <property type="term" value="F:DNA binding"/>
    <property type="evidence" value="ECO:0007669"/>
    <property type="project" value="UniProtKB-KW"/>
</dbReference>
<protein>
    <submittedName>
        <fullName evidence="6">LysR family transcriptional regulator</fullName>
    </submittedName>
</protein>
<dbReference type="InterPro" id="IPR036388">
    <property type="entry name" value="WH-like_DNA-bd_sf"/>
</dbReference>
<dbReference type="Gene3D" id="3.40.190.10">
    <property type="entry name" value="Periplasmic binding protein-like II"/>
    <property type="match status" value="2"/>
</dbReference>
<name>A0AAQ2Y5G3_9VIBR</name>
<evidence type="ECO:0000259" key="5">
    <source>
        <dbReference type="PROSITE" id="PS50931"/>
    </source>
</evidence>
<gene>
    <name evidence="6" type="ORF">PUN50_19990</name>
</gene>